<dbReference type="InterPro" id="IPR000086">
    <property type="entry name" value="NUDIX_hydrolase_dom"/>
</dbReference>
<dbReference type="RefSeq" id="WP_241716641.1">
    <property type="nucleotide sequence ID" value="NZ_JALBUF010000023.1"/>
</dbReference>
<accession>A0A9X1VB20</accession>
<dbReference type="Proteomes" id="UP001139263">
    <property type="component" value="Unassembled WGS sequence"/>
</dbReference>
<dbReference type="CDD" id="cd02883">
    <property type="entry name" value="NUDIX_Hydrolase"/>
    <property type="match status" value="1"/>
</dbReference>
<dbReference type="Gene3D" id="3.90.79.10">
    <property type="entry name" value="Nucleoside Triphosphate Pyrophosphohydrolase"/>
    <property type="match status" value="1"/>
</dbReference>
<dbReference type="PROSITE" id="PS51462">
    <property type="entry name" value="NUDIX"/>
    <property type="match status" value="1"/>
</dbReference>
<sequence>MSEFIYADWNGHHVKLTWYPMKDLSENITVTSVHGYCFSEGKILLVNVTGRGFNVPGGHIENGETVEEAFHREAFEEAYVKGGIHYLGVIEVSHEDNPLFVTGGKYPLIGYQAFYRMDIKECYPFLGTNETTSRIWVEPEQVKNVMNDHELALLVLQHALKMDECLLD</sequence>
<keyword evidence="3" id="KW-1185">Reference proteome</keyword>
<dbReference type="SUPFAM" id="SSF55811">
    <property type="entry name" value="Nudix"/>
    <property type="match status" value="1"/>
</dbReference>
<comment type="caution">
    <text evidence="2">The sequence shown here is derived from an EMBL/GenBank/DDBJ whole genome shotgun (WGS) entry which is preliminary data.</text>
</comment>
<organism evidence="2 3">
    <name type="scientific">Sulfoacidibacillus ferrooxidans</name>
    <dbReference type="NCBI Taxonomy" id="2005001"/>
    <lineage>
        <taxon>Bacteria</taxon>
        <taxon>Bacillati</taxon>
        <taxon>Bacillota</taxon>
        <taxon>Bacilli</taxon>
        <taxon>Bacillales</taxon>
        <taxon>Alicyclobacillaceae</taxon>
        <taxon>Sulfoacidibacillus</taxon>
    </lineage>
</organism>
<proteinExistence type="predicted"/>
<dbReference type="InterPro" id="IPR015797">
    <property type="entry name" value="NUDIX_hydrolase-like_dom_sf"/>
</dbReference>
<reference evidence="2" key="1">
    <citation type="submission" date="2022-03" db="EMBL/GenBank/DDBJ databases">
        <title>Draft Genome Sequence of Firmicute Strain S0AB, a Heterotrophic Iron/Sulfur-Oxidizing Extreme Acidophile.</title>
        <authorList>
            <person name="Vergara E."/>
            <person name="Pakostova E."/>
            <person name="Johnson D.B."/>
            <person name="Holmes D.S."/>
        </authorList>
    </citation>
    <scope>NUCLEOTIDE SEQUENCE</scope>
    <source>
        <strain evidence="2">S0AB</strain>
    </source>
</reference>
<gene>
    <name evidence="2" type="ORF">MM817_03025</name>
</gene>
<evidence type="ECO:0000313" key="2">
    <source>
        <dbReference type="EMBL" id="MCI0184728.1"/>
    </source>
</evidence>
<dbReference type="Pfam" id="PF00293">
    <property type="entry name" value="NUDIX"/>
    <property type="match status" value="1"/>
</dbReference>
<name>A0A9X1VB20_9BACL</name>
<evidence type="ECO:0000313" key="3">
    <source>
        <dbReference type="Proteomes" id="UP001139263"/>
    </source>
</evidence>
<feature type="domain" description="Nudix hydrolase" evidence="1">
    <location>
        <begin position="21"/>
        <end position="159"/>
    </location>
</feature>
<evidence type="ECO:0000259" key="1">
    <source>
        <dbReference type="PROSITE" id="PS51462"/>
    </source>
</evidence>
<dbReference type="AlphaFoldDB" id="A0A9X1VB20"/>
<dbReference type="EMBL" id="JALBUF010000023">
    <property type="protein sequence ID" value="MCI0184728.1"/>
    <property type="molecule type" value="Genomic_DNA"/>
</dbReference>
<protein>
    <recommendedName>
        <fullName evidence="1">Nudix hydrolase domain-containing protein</fullName>
    </recommendedName>
</protein>